<evidence type="ECO:0000256" key="2">
    <source>
        <dbReference type="ARBA" id="ARBA00009777"/>
    </source>
</evidence>
<dbReference type="PIRSF" id="PIRSF000371">
    <property type="entry name" value="PFL_act_enz"/>
    <property type="match status" value="1"/>
</dbReference>
<evidence type="ECO:0000256" key="3">
    <source>
        <dbReference type="ARBA" id="ARBA00011245"/>
    </source>
</evidence>
<dbReference type="PROSITE" id="PS00198">
    <property type="entry name" value="4FE4S_FER_1"/>
    <property type="match status" value="1"/>
</dbReference>
<dbReference type="InterPro" id="IPR034457">
    <property type="entry name" value="Organic_radical-activating"/>
</dbReference>
<evidence type="ECO:0000256" key="7">
    <source>
        <dbReference type="ARBA" id="ARBA00023002"/>
    </source>
</evidence>
<dbReference type="InterPro" id="IPR007197">
    <property type="entry name" value="rSAM"/>
</dbReference>
<evidence type="ECO:0000259" key="10">
    <source>
        <dbReference type="PROSITE" id="PS51379"/>
    </source>
</evidence>
<evidence type="ECO:0000256" key="1">
    <source>
        <dbReference type="ARBA" id="ARBA00001966"/>
    </source>
</evidence>
<dbReference type="InterPro" id="IPR017900">
    <property type="entry name" value="4Fe4S_Fe_S_CS"/>
</dbReference>
<evidence type="ECO:0000256" key="6">
    <source>
        <dbReference type="ARBA" id="ARBA00022723"/>
    </source>
</evidence>
<dbReference type="PROSITE" id="PS51379">
    <property type="entry name" value="4FE4S_FER_2"/>
    <property type="match status" value="2"/>
</dbReference>
<gene>
    <name evidence="12" type="ORF">SAMN05660330_00486</name>
</gene>
<evidence type="ECO:0000256" key="5">
    <source>
        <dbReference type="ARBA" id="ARBA00022691"/>
    </source>
</evidence>
<keyword evidence="12" id="KW-0456">Lyase</keyword>
<dbReference type="SFLD" id="SFLDG01118">
    <property type="entry name" value="activating_enzymes__group_2"/>
    <property type="match status" value="1"/>
</dbReference>
<accession>A0A1H0KFT4</accession>
<feature type="domain" description="Radical SAM core" evidence="11">
    <location>
        <begin position="28"/>
        <end position="307"/>
    </location>
</feature>
<evidence type="ECO:0000256" key="9">
    <source>
        <dbReference type="ARBA" id="ARBA00023014"/>
    </source>
</evidence>
<dbReference type="NCBIfam" id="TIGR02494">
    <property type="entry name" value="PFLE_PFLC"/>
    <property type="match status" value="1"/>
</dbReference>
<comment type="subunit">
    <text evidence="3">Monomer.</text>
</comment>
<reference evidence="12 13" key="1">
    <citation type="submission" date="2016-10" db="EMBL/GenBank/DDBJ databases">
        <authorList>
            <person name="de Groot N.N."/>
        </authorList>
    </citation>
    <scope>NUCLEOTIDE SEQUENCE [LARGE SCALE GENOMIC DNA]</scope>
    <source>
        <strain evidence="12 13">DSM 12130</strain>
    </source>
</reference>
<keyword evidence="6" id="KW-0479">Metal-binding</keyword>
<dbReference type="STRING" id="91360.SAMN05660330_00486"/>
<keyword evidence="8" id="KW-0408">Iron</keyword>
<evidence type="ECO:0000256" key="4">
    <source>
        <dbReference type="ARBA" id="ARBA00022485"/>
    </source>
</evidence>
<evidence type="ECO:0000259" key="11">
    <source>
        <dbReference type="PROSITE" id="PS51918"/>
    </source>
</evidence>
<dbReference type="EMBL" id="FNJI01000003">
    <property type="protein sequence ID" value="SDO54814.1"/>
    <property type="molecule type" value="Genomic_DNA"/>
</dbReference>
<dbReference type="CDD" id="cd01335">
    <property type="entry name" value="Radical_SAM"/>
    <property type="match status" value="1"/>
</dbReference>
<dbReference type="GO" id="GO:0016829">
    <property type="term" value="F:lyase activity"/>
    <property type="evidence" value="ECO:0007669"/>
    <property type="project" value="UniProtKB-KW"/>
</dbReference>
<dbReference type="AlphaFoldDB" id="A0A1H0KFT4"/>
<protein>
    <submittedName>
        <fullName evidence="12">Pyruvate formate lyase activating enzyme</fullName>
    </submittedName>
</protein>
<keyword evidence="12" id="KW-0670">Pyruvate</keyword>
<evidence type="ECO:0000313" key="12">
    <source>
        <dbReference type="EMBL" id="SDO54814.1"/>
    </source>
</evidence>
<dbReference type="InterPro" id="IPR012839">
    <property type="entry name" value="Organic_radical_activase"/>
</dbReference>
<dbReference type="PANTHER" id="PTHR30352">
    <property type="entry name" value="PYRUVATE FORMATE-LYASE-ACTIVATING ENZYME"/>
    <property type="match status" value="1"/>
</dbReference>
<keyword evidence="7" id="KW-0560">Oxidoreductase</keyword>
<keyword evidence="13" id="KW-1185">Reference proteome</keyword>
<comment type="similarity">
    <text evidence="2">Belongs to the organic radical-activating enzymes family.</text>
</comment>
<dbReference type="SFLD" id="SFLDG01066">
    <property type="entry name" value="organic_radical-activating_enz"/>
    <property type="match status" value="1"/>
</dbReference>
<dbReference type="InterPro" id="IPR017896">
    <property type="entry name" value="4Fe4S_Fe-S-bd"/>
</dbReference>
<dbReference type="SFLD" id="SFLDS00029">
    <property type="entry name" value="Radical_SAM"/>
    <property type="match status" value="1"/>
</dbReference>
<keyword evidence="9" id="KW-0411">Iron-sulfur</keyword>
<organism evidence="12 13">
    <name type="scientific">Desulforhopalus singaporensis</name>
    <dbReference type="NCBI Taxonomy" id="91360"/>
    <lineage>
        <taxon>Bacteria</taxon>
        <taxon>Pseudomonadati</taxon>
        <taxon>Thermodesulfobacteriota</taxon>
        <taxon>Desulfobulbia</taxon>
        <taxon>Desulfobulbales</taxon>
        <taxon>Desulfocapsaceae</taxon>
        <taxon>Desulforhopalus</taxon>
    </lineage>
</organism>
<dbReference type="Proteomes" id="UP000199073">
    <property type="component" value="Unassembled WGS sequence"/>
</dbReference>
<dbReference type="Pfam" id="PF04055">
    <property type="entry name" value="Radical_SAM"/>
    <property type="match status" value="1"/>
</dbReference>
<dbReference type="PROSITE" id="PS51918">
    <property type="entry name" value="RADICAL_SAM"/>
    <property type="match status" value="1"/>
</dbReference>
<evidence type="ECO:0000313" key="13">
    <source>
        <dbReference type="Proteomes" id="UP000199073"/>
    </source>
</evidence>
<dbReference type="Gene3D" id="3.20.20.70">
    <property type="entry name" value="Aldolase class I"/>
    <property type="match status" value="1"/>
</dbReference>
<comment type="cofactor">
    <cofactor evidence="1">
        <name>[4Fe-4S] cluster</name>
        <dbReference type="ChEBI" id="CHEBI:49883"/>
    </cofactor>
</comment>
<dbReference type="GO" id="GO:0016491">
    <property type="term" value="F:oxidoreductase activity"/>
    <property type="evidence" value="ECO:0007669"/>
    <property type="project" value="UniProtKB-KW"/>
</dbReference>
<keyword evidence="4" id="KW-0004">4Fe-4S</keyword>
<dbReference type="PANTHER" id="PTHR30352:SF4">
    <property type="entry name" value="PYRUVATE FORMATE-LYASE 2-ACTIVATING ENZYME"/>
    <property type="match status" value="1"/>
</dbReference>
<dbReference type="SUPFAM" id="SSF54862">
    <property type="entry name" value="4Fe-4S ferredoxins"/>
    <property type="match status" value="1"/>
</dbReference>
<feature type="domain" description="4Fe-4S ferredoxin-type" evidence="10">
    <location>
        <begin position="97"/>
        <end position="117"/>
    </location>
</feature>
<name>A0A1H0KFT4_9BACT</name>
<keyword evidence="5" id="KW-0949">S-adenosyl-L-methionine</keyword>
<dbReference type="GO" id="GO:0046872">
    <property type="term" value="F:metal ion binding"/>
    <property type="evidence" value="ECO:0007669"/>
    <property type="project" value="UniProtKB-KW"/>
</dbReference>
<sequence length="331" mass="36630">MERAQISREAKRTTAKGIIFEIERWSLSDGPGTRTVVFLKGCPLSCWWCANPESQSDRVQIGVFTGKCIDCDRCAEACDKGLALPAVKGGFSGNGPCRACNRCVSACPSKARRRMGEFVSASEVIKEIKKDSIFYRKSGGGVTFSGGEPFRQPEFLAELLATCKKAGIHTAVETCGLFNWETAADCIDLIDFVMFDLKHMDDRHHRRLTGASNSLVLENAEKMARAGVDMVIRIPIIPSINDSEENIRATAGFVREKLDTALGIEPLPYHRLGLTKYAALGLDYKLSDISSPDDDHIQAICHLITEERVRCFSPGSRYQKESNQSQLTRIK</sequence>
<dbReference type="SUPFAM" id="SSF102114">
    <property type="entry name" value="Radical SAM enzymes"/>
    <property type="match status" value="1"/>
</dbReference>
<feature type="domain" description="4Fe-4S ferredoxin-type" evidence="10">
    <location>
        <begin position="59"/>
        <end position="89"/>
    </location>
</feature>
<dbReference type="PROSITE" id="PS01087">
    <property type="entry name" value="RADICAL_ACTIVATING"/>
    <property type="match status" value="1"/>
</dbReference>
<dbReference type="InterPro" id="IPR058240">
    <property type="entry name" value="rSAM_sf"/>
</dbReference>
<evidence type="ECO:0000256" key="8">
    <source>
        <dbReference type="ARBA" id="ARBA00023004"/>
    </source>
</evidence>
<dbReference type="GO" id="GO:0051539">
    <property type="term" value="F:4 iron, 4 sulfur cluster binding"/>
    <property type="evidence" value="ECO:0007669"/>
    <property type="project" value="UniProtKB-KW"/>
</dbReference>
<proteinExistence type="inferred from homology"/>
<dbReference type="InterPro" id="IPR001989">
    <property type="entry name" value="Radical_activat_CS"/>
</dbReference>
<dbReference type="InterPro" id="IPR040074">
    <property type="entry name" value="BssD/PflA/YjjW"/>
</dbReference>
<dbReference type="InterPro" id="IPR013785">
    <property type="entry name" value="Aldolase_TIM"/>
</dbReference>